<dbReference type="AlphaFoldDB" id="A0A3P1WVR2"/>
<reference evidence="2 3" key="1">
    <citation type="submission" date="2018-11" db="EMBL/GenBank/DDBJ databases">
        <title>Genomes From Bacteria Associated with the Canine Oral Cavity: a Test Case for Automated Genome-Based Taxonomic Assignment.</title>
        <authorList>
            <person name="Coil D.A."/>
            <person name="Jospin G."/>
            <person name="Darling A.E."/>
            <person name="Wallis C."/>
            <person name="Davis I.J."/>
            <person name="Harris S."/>
            <person name="Eisen J.A."/>
            <person name="Holcombe L.J."/>
            <person name="O'Flynn C."/>
        </authorList>
    </citation>
    <scope>NUCLEOTIDE SEQUENCE [LARGE SCALE GENOMIC DNA]</scope>
    <source>
        <strain evidence="2 3">OH2822_COT-296</strain>
    </source>
</reference>
<keyword evidence="1" id="KW-1133">Transmembrane helix</keyword>
<keyword evidence="1" id="KW-0472">Membrane</keyword>
<dbReference type="InterPro" id="IPR022062">
    <property type="entry name" value="DUF3618"/>
</dbReference>
<evidence type="ECO:0000256" key="1">
    <source>
        <dbReference type="SAM" id="Phobius"/>
    </source>
</evidence>
<sequence>MTVVEREAMSNQRGRTVEEIRADLARNRAAVSEAAADFVEAYKPKNVAKRTVNEAKSFVAGEFRALKAPLHDDETGWRTDRLMVLGGAVLGIAVFALTMTTISRRRR</sequence>
<organism evidence="2 3">
    <name type="scientific">Arachnia propionica</name>
    <dbReference type="NCBI Taxonomy" id="1750"/>
    <lineage>
        <taxon>Bacteria</taxon>
        <taxon>Bacillati</taxon>
        <taxon>Actinomycetota</taxon>
        <taxon>Actinomycetes</taxon>
        <taxon>Propionibacteriales</taxon>
        <taxon>Propionibacteriaceae</taxon>
        <taxon>Arachnia</taxon>
    </lineage>
</organism>
<dbReference type="Pfam" id="PF12277">
    <property type="entry name" value="DUF3618"/>
    <property type="match status" value="1"/>
</dbReference>
<accession>A0A3P1WVR2</accession>
<proteinExistence type="predicted"/>
<feature type="transmembrane region" description="Helical" evidence="1">
    <location>
        <begin position="82"/>
        <end position="102"/>
    </location>
</feature>
<protein>
    <submittedName>
        <fullName evidence="2">DUF3618 domain-containing protein</fullName>
    </submittedName>
</protein>
<keyword evidence="1" id="KW-0812">Transmembrane</keyword>
<gene>
    <name evidence="2" type="ORF">EII35_12680</name>
</gene>
<dbReference type="Proteomes" id="UP000280935">
    <property type="component" value="Unassembled WGS sequence"/>
</dbReference>
<dbReference type="OrthoDB" id="3728653at2"/>
<evidence type="ECO:0000313" key="3">
    <source>
        <dbReference type="Proteomes" id="UP000280935"/>
    </source>
</evidence>
<name>A0A3P1WVR2_9ACTN</name>
<comment type="caution">
    <text evidence="2">The sequence shown here is derived from an EMBL/GenBank/DDBJ whole genome shotgun (WGS) entry which is preliminary data.</text>
</comment>
<evidence type="ECO:0000313" key="2">
    <source>
        <dbReference type="EMBL" id="RRD48463.1"/>
    </source>
</evidence>
<dbReference type="EMBL" id="RQYT01000039">
    <property type="protein sequence ID" value="RRD48463.1"/>
    <property type="molecule type" value="Genomic_DNA"/>
</dbReference>